<dbReference type="InterPro" id="IPR036390">
    <property type="entry name" value="WH_DNA-bd_sf"/>
</dbReference>
<dbReference type="InterPro" id="IPR036388">
    <property type="entry name" value="WH-like_DNA-bd_sf"/>
</dbReference>
<proteinExistence type="predicted"/>
<reference evidence="1" key="2">
    <citation type="submission" date="2017-09" db="EMBL/GenBank/DDBJ databases">
        <authorList>
            <person name="Ehlers B."/>
            <person name="Leendertz F.H."/>
        </authorList>
    </citation>
    <scope>NUCLEOTIDE SEQUENCE [LARGE SCALE GENOMIC DNA]</scope>
    <source>
        <strain evidence="1">WG-1MB</strain>
    </source>
</reference>
<protein>
    <recommendedName>
        <fullName evidence="5">Winged helix-turn-helix transcriptional regulator</fullName>
    </recommendedName>
</protein>
<evidence type="ECO:0000313" key="2">
    <source>
        <dbReference type="EMBL" id="TCL11177.1"/>
    </source>
</evidence>
<reference evidence="3" key="1">
    <citation type="submission" date="2017-09" db="EMBL/GenBank/DDBJ databases">
        <authorList>
            <person name="Varghese N."/>
            <person name="Submissions S."/>
        </authorList>
    </citation>
    <scope>NUCLEOTIDE SEQUENCE [LARGE SCALE GENOMIC DNA]</scope>
    <source>
        <strain evidence="3">WG-1MB</strain>
    </source>
</reference>
<dbReference type="EMBL" id="OBDR01000001">
    <property type="protein sequence ID" value="SNY00484.1"/>
    <property type="molecule type" value="Genomic_DNA"/>
</dbReference>
<sequence>MALEDFLGKTSEIKIIDFLSGNGDINYNQSEISECTGLSRTTINHKIPFLIYNGILEIKETKGNVNYYQLKDNKIIKGLIGSVFANSFFIAEQDGEYNEILNNIKQDVGPIVYEEINCFYYSEDTSMHVVEDTKKFWNKEEREWPTIPFSSMYSEDMSKFAVSA</sequence>
<dbReference type="SUPFAM" id="SSF46785">
    <property type="entry name" value="Winged helix' DNA-binding domain"/>
    <property type="match status" value="1"/>
</dbReference>
<accession>A0A285EQK6</accession>
<dbReference type="CDD" id="cd00090">
    <property type="entry name" value="HTH_ARSR"/>
    <property type="match status" value="1"/>
</dbReference>
<keyword evidence="3" id="KW-1185">Reference proteome</keyword>
<evidence type="ECO:0008006" key="5">
    <source>
        <dbReference type="Google" id="ProtNLM"/>
    </source>
</evidence>
<dbReference type="InterPro" id="IPR011991">
    <property type="entry name" value="ArsR-like_HTH"/>
</dbReference>
<reference evidence="2 4" key="3">
    <citation type="submission" date="2019-03" db="EMBL/GenBank/DDBJ databases">
        <title>Subsurface microbial communities from deep shales in Ohio and West Virginia, USA.</title>
        <authorList>
            <person name="Wrighton K."/>
        </authorList>
    </citation>
    <scope>NUCLEOTIDE SEQUENCE [LARGE SCALE GENOMIC DNA]</scope>
    <source>
        <strain evidence="2 4">WG1_MB</strain>
    </source>
</reference>
<dbReference type="RefSeq" id="WP_096711434.1">
    <property type="nucleotide sequence ID" value="NZ_OBDR01000001.1"/>
</dbReference>
<dbReference type="AlphaFoldDB" id="A0A285EQK6"/>
<dbReference type="Proteomes" id="UP000295404">
    <property type="component" value="Unassembled WGS sequence"/>
</dbReference>
<dbReference type="EMBL" id="SMMS01000001">
    <property type="protein sequence ID" value="TCL11177.1"/>
    <property type="molecule type" value="Genomic_DNA"/>
</dbReference>
<dbReference type="OrthoDB" id="142841at2157"/>
<dbReference type="Proteomes" id="UP000217726">
    <property type="component" value="Unassembled WGS sequence"/>
</dbReference>
<organism evidence="1 3">
    <name type="scientific">Methanohalophilus euhalobius</name>
    <dbReference type="NCBI Taxonomy" id="51203"/>
    <lineage>
        <taxon>Archaea</taxon>
        <taxon>Methanobacteriati</taxon>
        <taxon>Methanobacteriota</taxon>
        <taxon>Stenosarchaea group</taxon>
        <taxon>Methanomicrobia</taxon>
        <taxon>Methanosarcinales</taxon>
        <taxon>Methanosarcinaceae</taxon>
        <taxon>Methanohalophilus</taxon>
    </lineage>
</organism>
<evidence type="ECO:0000313" key="3">
    <source>
        <dbReference type="Proteomes" id="UP000217726"/>
    </source>
</evidence>
<evidence type="ECO:0000313" key="1">
    <source>
        <dbReference type="EMBL" id="SNY00484.1"/>
    </source>
</evidence>
<name>A0A285EQK6_9EURY</name>
<dbReference type="Gene3D" id="1.10.10.10">
    <property type="entry name" value="Winged helix-like DNA-binding domain superfamily/Winged helix DNA-binding domain"/>
    <property type="match status" value="1"/>
</dbReference>
<evidence type="ECO:0000313" key="4">
    <source>
        <dbReference type="Proteomes" id="UP000295404"/>
    </source>
</evidence>
<gene>
    <name evidence="2" type="ORF">C7960_0287</name>
    <name evidence="1" type="ORF">SAMN06295989_101254</name>
</gene>